<reference evidence="2 5" key="1">
    <citation type="submission" date="2015-09" db="EMBL/GenBank/DDBJ databases">
        <authorList>
            <consortium name="Pathogen Informatics"/>
        </authorList>
    </citation>
    <scope>NUCLEOTIDE SEQUENCE [LARGE SCALE GENOMIC DNA]</scope>
    <source>
        <strain evidence="2 5">2789STDY5834939</strain>
    </source>
</reference>
<evidence type="ECO:0000313" key="2">
    <source>
        <dbReference type="EMBL" id="CUP87753.1"/>
    </source>
</evidence>
<protein>
    <submittedName>
        <fullName evidence="2">Uncharacterized protein</fullName>
    </submittedName>
</protein>
<reference evidence="4 7" key="4">
    <citation type="submission" date="2018-08" db="EMBL/GenBank/DDBJ databases">
        <title>A genome reference for cultivated species of the human gut microbiota.</title>
        <authorList>
            <person name="Zou Y."/>
            <person name="Xue W."/>
            <person name="Luo G."/>
        </authorList>
    </citation>
    <scope>NUCLEOTIDE SEQUENCE [LARGE SCALE GENOMIC DNA]</scope>
    <source>
        <strain evidence="4 7">TF05-12AC</strain>
    </source>
</reference>
<reference evidence="3" key="3">
    <citation type="journal article" date="2018" name="BMC Genomics">
        <title>Whole genome sequencing and function prediction of 133 gut anaerobes isolated from chicken caecum in pure cultures.</title>
        <authorList>
            <person name="Medvecky M."/>
            <person name="Cejkova D."/>
            <person name="Polansky O."/>
            <person name="Karasova D."/>
            <person name="Kubasova T."/>
            <person name="Cizek A."/>
            <person name="Rychlik I."/>
        </authorList>
    </citation>
    <scope>NUCLEOTIDE SEQUENCE</scope>
    <source>
        <strain evidence="3">An175</strain>
    </source>
</reference>
<dbReference type="Proteomes" id="UP000196386">
    <property type="component" value="Unassembled WGS sequence"/>
</dbReference>
<dbReference type="Proteomes" id="UP000095765">
    <property type="component" value="Unassembled WGS sequence"/>
</dbReference>
<dbReference type="EMBL" id="CZBE01000015">
    <property type="protein sequence ID" value="CUP87753.1"/>
    <property type="molecule type" value="Genomic_DNA"/>
</dbReference>
<sequence length="68" mass="7901">MRRQNDIFGVIALGILASLRLYFLYKAAALFKTMNMEVWSLMISAGWWFCIFIAFVWICFDAVGVKNK</sequence>
<name>A0A174RQ73_9FIRM</name>
<accession>A0A174RQ73</accession>
<dbReference type="Proteomes" id="UP000260828">
    <property type="component" value="Unassembled WGS sequence"/>
</dbReference>
<keyword evidence="1" id="KW-0472">Membrane</keyword>
<dbReference type="AlphaFoldDB" id="A0A174RQ73"/>
<feature type="transmembrane region" description="Helical" evidence="1">
    <location>
        <begin position="7"/>
        <end position="25"/>
    </location>
</feature>
<dbReference type="GeneID" id="72464067"/>
<evidence type="ECO:0000313" key="6">
    <source>
        <dbReference type="Proteomes" id="UP000196386"/>
    </source>
</evidence>
<evidence type="ECO:0000313" key="4">
    <source>
        <dbReference type="EMBL" id="RGE69047.1"/>
    </source>
</evidence>
<dbReference type="EMBL" id="QVME01000002">
    <property type="protein sequence ID" value="RGE69047.1"/>
    <property type="molecule type" value="Genomic_DNA"/>
</dbReference>
<dbReference type="OrthoDB" id="9911450at2"/>
<dbReference type="EMBL" id="NFKP01000010">
    <property type="protein sequence ID" value="OUP69293.1"/>
    <property type="molecule type" value="Genomic_DNA"/>
</dbReference>
<evidence type="ECO:0000313" key="7">
    <source>
        <dbReference type="Proteomes" id="UP000260828"/>
    </source>
</evidence>
<reference evidence="6" key="2">
    <citation type="submission" date="2017-04" db="EMBL/GenBank/DDBJ databases">
        <title>Function of individual gut microbiota members based on whole genome sequencing of pure cultures obtained from chicken caecum.</title>
        <authorList>
            <person name="Medvecky M."/>
            <person name="Cejkova D."/>
            <person name="Polansky O."/>
            <person name="Karasova D."/>
            <person name="Kubasova T."/>
            <person name="Cizek A."/>
            <person name="Rychlik I."/>
        </authorList>
    </citation>
    <scope>NUCLEOTIDE SEQUENCE [LARGE SCALE GENOMIC DNA]</scope>
    <source>
        <strain evidence="6">An175</strain>
    </source>
</reference>
<evidence type="ECO:0000313" key="5">
    <source>
        <dbReference type="Proteomes" id="UP000095765"/>
    </source>
</evidence>
<feature type="transmembrane region" description="Helical" evidence="1">
    <location>
        <begin position="45"/>
        <end position="65"/>
    </location>
</feature>
<gene>
    <name evidence="3" type="ORF">B5F11_09375</name>
    <name evidence="4" type="ORF">DXC40_07115</name>
    <name evidence="2" type="ORF">ERS852551_02246</name>
</gene>
<keyword evidence="1" id="KW-0812">Transmembrane</keyword>
<dbReference type="RefSeq" id="WP_006876697.1">
    <property type="nucleotide sequence ID" value="NZ_CABIWA010000005.1"/>
</dbReference>
<organism evidence="2 5">
    <name type="scientific">Anaerotruncus colihominis</name>
    <dbReference type="NCBI Taxonomy" id="169435"/>
    <lineage>
        <taxon>Bacteria</taxon>
        <taxon>Bacillati</taxon>
        <taxon>Bacillota</taxon>
        <taxon>Clostridia</taxon>
        <taxon>Eubacteriales</taxon>
        <taxon>Oscillospiraceae</taxon>
        <taxon>Anaerotruncus</taxon>
    </lineage>
</organism>
<keyword evidence="1" id="KW-1133">Transmembrane helix</keyword>
<proteinExistence type="predicted"/>
<evidence type="ECO:0000256" key="1">
    <source>
        <dbReference type="SAM" id="Phobius"/>
    </source>
</evidence>
<evidence type="ECO:0000313" key="3">
    <source>
        <dbReference type="EMBL" id="OUP69293.1"/>
    </source>
</evidence>